<keyword evidence="9" id="KW-1185">Reference proteome</keyword>
<dbReference type="GO" id="GO:0004721">
    <property type="term" value="F:phosphoprotein phosphatase activity"/>
    <property type="evidence" value="ECO:0007669"/>
    <property type="project" value="InterPro"/>
</dbReference>
<name>A0A0R3U6J8_MESCO</name>
<evidence type="ECO:0000256" key="6">
    <source>
        <dbReference type="ARBA" id="ARBA00023211"/>
    </source>
</evidence>
<keyword evidence="3" id="KW-0479">Metal-binding</keyword>
<dbReference type="InterPro" id="IPR036580">
    <property type="entry name" value="PP2C_C_sf"/>
</dbReference>
<keyword evidence="6" id="KW-0464">Manganese</keyword>
<dbReference type="GO" id="GO:0000287">
    <property type="term" value="F:magnesium ion binding"/>
    <property type="evidence" value="ECO:0007669"/>
    <property type="project" value="InterPro"/>
</dbReference>
<comment type="similarity">
    <text evidence="2">Belongs to the PP2C family.</text>
</comment>
<organism evidence="8 9">
    <name type="scientific">Mesocestoides corti</name>
    <name type="common">Flatworm</name>
    <dbReference type="NCBI Taxonomy" id="53468"/>
    <lineage>
        <taxon>Eukaryota</taxon>
        <taxon>Metazoa</taxon>
        <taxon>Spiralia</taxon>
        <taxon>Lophotrochozoa</taxon>
        <taxon>Platyhelminthes</taxon>
        <taxon>Cestoda</taxon>
        <taxon>Eucestoda</taxon>
        <taxon>Cyclophyllidea</taxon>
        <taxon>Mesocestoididae</taxon>
        <taxon>Mesocestoides</taxon>
    </lineage>
</organism>
<proteinExistence type="inferred from homology"/>
<evidence type="ECO:0000256" key="4">
    <source>
        <dbReference type="ARBA" id="ARBA00022801"/>
    </source>
</evidence>
<gene>
    <name evidence="8" type="ORF">MCOS_LOCUS2404</name>
</gene>
<evidence type="ECO:0000256" key="1">
    <source>
        <dbReference type="ARBA" id="ARBA00001936"/>
    </source>
</evidence>
<feature type="domain" description="Protein serine/threonine phosphatase 2C C-terminal" evidence="7">
    <location>
        <begin position="22"/>
        <end position="98"/>
    </location>
</feature>
<evidence type="ECO:0000256" key="2">
    <source>
        <dbReference type="ARBA" id="ARBA00006702"/>
    </source>
</evidence>
<dbReference type="Proteomes" id="UP000267029">
    <property type="component" value="Unassembled WGS sequence"/>
</dbReference>
<evidence type="ECO:0000313" key="9">
    <source>
        <dbReference type="Proteomes" id="UP000267029"/>
    </source>
</evidence>
<evidence type="ECO:0000256" key="5">
    <source>
        <dbReference type="ARBA" id="ARBA00022842"/>
    </source>
</evidence>
<dbReference type="GO" id="GO:0030145">
    <property type="term" value="F:manganese ion binding"/>
    <property type="evidence" value="ECO:0007669"/>
    <property type="project" value="InterPro"/>
</dbReference>
<dbReference type="AlphaFoldDB" id="A0A0R3U6J8"/>
<protein>
    <recommendedName>
        <fullName evidence="7">Protein serine/threonine phosphatase 2C C-terminal domain-containing protein</fullName>
    </recommendedName>
</protein>
<evidence type="ECO:0000259" key="7">
    <source>
        <dbReference type="Pfam" id="PF07830"/>
    </source>
</evidence>
<reference evidence="8 9" key="1">
    <citation type="submission" date="2018-10" db="EMBL/GenBank/DDBJ databases">
        <authorList>
            <consortium name="Pathogen Informatics"/>
        </authorList>
    </citation>
    <scope>NUCLEOTIDE SEQUENCE [LARGE SCALE GENOMIC DNA]</scope>
</reference>
<evidence type="ECO:0000313" key="8">
    <source>
        <dbReference type="EMBL" id="VDD76401.1"/>
    </source>
</evidence>
<sequence length="472" mass="51783">MALPVMVDFRPMRTGSKDNMTMLIVGLDNLHSPDSEMTKLDKELNTAIRDLIENILEMYKDTDRFTSSSISSVIENRSFPNYPPGGLVTKRALIESICSSHPEITDWTSEMLVDAPVLPPGSSSSSVLRGRRRSSGGRWQVSGVPLAIAEKQCCLANSAESYGDDGTSRACVCAMCMRVEVRRLSHCLANANTPAAAAAVATRPRCVSSCMRVFVHLCFPPSFLAFSVLSFLSSPSSWKIPTRTFQVVFFDVVEPVAELQIRILFTSRKVASTLFRGCHCDDKFPRVGLLIAHWRVVVGHALRRSHSLSCAFKPVASLTAAGGVRCTQLLLWEGVKRDLSFTLETPSESSVSSLRSNLQQIGERTRAAISSIRGRLCKPPKSPRLCLLIPSFQLSLTRACVSLPITMTAPARDHLVPRDLFHSPVHTQFLLLSPRPPSTSRPGAASTRSALRKRNGGFTCRGLRKPVAVQFV</sequence>
<dbReference type="EMBL" id="UXSR01000387">
    <property type="protein sequence ID" value="VDD76401.1"/>
    <property type="molecule type" value="Genomic_DNA"/>
</dbReference>
<keyword evidence="4" id="KW-0378">Hydrolase</keyword>
<comment type="cofactor">
    <cofactor evidence="1">
        <name>Mn(2+)</name>
        <dbReference type="ChEBI" id="CHEBI:29035"/>
    </cofactor>
</comment>
<dbReference type="InterPro" id="IPR012911">
    <property type="entry name" value="PP2C_C"/>
</dbReference>
<keyword evidence="5" id="KW-0460">Magnesium</keyword>
<dbReference type="STRING" id="53468.A0A0R3U6J8"/>
<dbReference type="Pfam" id="PF07830">
    <property type="entry name" value="PP2C_C"/>
    <property type="match status" value="1"/>
</dbReference>
<accession>A0A0R3U6J8</accession>
<dbReference type="Gene3D" id="1.10.10.430">
    <property type="entry name" value="Phosphatase 2C, C-terminal domain suprefamily"/>
    <property type="match status" value="1"/>
</dbReference>
<evidence type="ECO:0000256" key="3">
    <source>
        <dbReference type="ARBA" id="ARBA00022723"/>
    </source>
</evidence>